<evidence type="ECO:0000313" key="9">
    <source>
        <dbReference type="Proteomes" id="UP001159405"/>
    </source>
</evidence>
<keyword evidence="3" id="KW-0378">Hydrolase</keyword>
<evidence type="ECO:0000256" key="2">
    <source>
        <dbReference type="ARBA" id="ARBA00022741"/>
    </source>
</evidence>
<dbReference type="SMART" id="SM00487">
    <property type="entry name" value="DEXDc"/>
    <property type="match status" value="1"/>
</dbReference>
<evidence type="ECO:0000256" key="4">
    <source>
        <dbReference type="ARBA" id="ARBA00022806"/>
    </source>
</evidence>
<evidence type="ECO:0000313" key="8">
    <source>
        <dbReference type="EMBL" id="CAH3124881.1"/>
    </source>
</evidence>
<keyword evidence="9" id="KW-1185">Reference proteome</keyword>
<keyword evidence="5" id="KW-0067">ATP-binding</keyword>
<dbReference type="InterPro" id="IPR027417">
    <property type="entry name" value="P-loop_NTPase"/>
</dbReference>
<keyword evidence="2" id="KW-0547">Nucleotide-binding</keyword>
<evidence type="ECO:0000256" key="5">
    <source>
        <dbReference type="ARBA" id="ARBA00022840"/>
    </source>
</evidence>
<accession>A0ABN8NZT9</accession>
<dbReference type="Proteomes" id="UP001159405">
    <property type="component" value="Unassembled WGS sequence"/>
</dbReference>
<keyword evidence="4" id="KW-0347">Helicase</keyword>
<dbReference type="CDD" id="cd18787">
    <property type="entry name" value="SF2_C_DEAD"/>
    <property type="match status" value="1"/>
</dbReference>
<sequence length="439" mass="48944">VVLCSHFEYPIYDDIHGYSISPCQTSILKHELGSENKAVDCLELTKIVCRQGPSAYFCAEEQGRDLLYYLGTGTINDPSSPLHSVKSFEELLAEQLRCGVYDMSFNKPSKIQETALPMLLADLMNSNMIAQSQSGTGKTAAFVLSMLSRVDATKNFPQVICISPTYELALQTGEVAEKMGKFCPDVKIGYAVRGERVSRGQKVTDHIIFATPGTLLDWILRNRALDPKKIKMFVLDEADVMIAQQGHQDQSIRIHKTLPKDCQMLLFSATYDDDVMKFAKTVVPDPIIIQLCGEEESLDNIKQYYVVCRDKEDKFQALSNIYGFVSIGQCIVFCHNQKSASWLAEKMTADGHSVALLSGKTTVEEWLEVFNRFRNGKEKLLIVAGVSARGIDVEQVTIVVNYDMPVGPSGEPEYKTYLHRIGKTGRFGKNSIAVNFIDG</sequence>
<feature type="non-terminal residue" evidence="8">
    <location>
        <position position="439"/>
    </location>
</feature>
<dbReference type="EC" id="3.6.4.13" evidence="1"/>
<reference evidence="8 9" key="1">
    <citation type="submission" date="2022-05" db="EMBL/GenBank/DDBJ databases">
        <authorList>
            <consortium name="Genoscope - CEA"/>
            <person name="William W."/>
        </authorList>
    </citation>
    <scope>NUCLEOTIDE SEQUENCE [LARGE SCALE GENOMIC DNA]</scope>
</reference>
<evidence type="ECO:0000256" key="3">
    <source>
        <dbReference type="ARBA" id="ARBA00022801"/>
    </source>
</evidence>
<dbReference type="EMBL" id="CALNXK010000040">
    <property type="protein sequence ID" value="CAH3124881.1"/>
    <property type="molecule type" value="Genomic_DNA"/>
</dbReference>
<evidence type="ECO:0000259" key="6">
    <source>
        <dbReference type="PROSITE" id="PS51192"/>
    </source>
</evidence>
<evidence type="ECO:0000259" key="7">
    <source>
        <dbReference type="PROSITE" id="PS51194"/>
    </source>
</evidence>
<feature type="non-terminal residue" evidence="8">
    <location>
        <position position="1"/>
    </location>
</feature>
<dbReference type="PROSITE" id="PS51192">
    <property type="entry name" value="HELICASE_ATP_BIND_1"/>
    <property type="match status" value="1"/>
</dbReference>
<dbReference type="Gene3D" id="3.40.50.300">
    <property type="entry name" value="P-loop containing nucleotide triphosphate hydrolases"/>
    <property type="match status" value="2"/>
</dbReference>
<dbReference type="CDD" id="cd17963">
    <property type="entry name" value="DEADc_DDX19_DDX25"/>
    <property type="match status" value="1"/>
</dbReference>
<comment type="caution">
    <text evidence="8">The sequence shown here is derived from an EMBL/GenBank/DDBJ whole genome shotgun (WGS) entry which is preliminary data.</text>
</comment>
<evidence type="ECO:0000256" key="1">
    <source>
        <dbReference type="ARBA" id="ARBA00012552"/>
    </source>
</evidence>
<dbReference type="InterPro" id="IPR011545">
    <property type="entry name" value="DEAD/DEAH_box_helicase_dom"/>
</dbReference>
<dbReference type="SMART" id="SM00490">
    <property type="entry name" value="HELICc"/>
    <property type="match status" value="1"/>
</dbReference>
<organism evidence="8 9">
    <name type="scientific">Porites lobata</name>
    <dbReference type="NCBI Taxonomy" id="104759"/>
    <lineage>
        <taxon>Eukaryota</taxon>
        <taxon>Metazoa</taxon>
        <taxon>Cnidaria</taxon>
        <taxon>Anthozoa</taxon>
        <taxon>Hexacorallia</taxon>
        <taxon>Scleractinia</taxon>
        <taxon>Fungiina</taxon>
        <taxon>Poritidae</taxon>
        <taxon>Porites</taxon>
    </lineage>
</organism>
<dbReference type="InterPro" id="IPR001650">
    <property type="entry name" value="Helicase_C-like"/>
</dbReference>
<gene>
    <name evidence="8" type="ORF">PLOB_00031448</name>
</gene>
<dbReference type="Pfam" id="PF00271">
    <property type="entry name" value="Helicase_C"/>
    <property type="match status" value="1"/>
</dbReference>
<dbReference type="InterPro" id="IPR014001">
    <property type="entry name" value="Helicase_ATP-bd"/>
</dbReference>
<dbReference type="PROSITE" id="PS51194">
    <property type="entry name" value="HELICASE_CTER"/>
    <property type="match status" value="1"/>
</dbReference>
<feature type="domain" description="Helicase ATP-binding" evidence="6">
    <location>
        <begin position="119"/>
        <end position="289"/>
    </location>
</feature>
<feature type="domain" description="Helicase C-terminal" evidence="7">
    <location>
        <begin position="300"/>
        <end position="439"/>
    </location>
</feature>
<dbReference type="SUPFAM" id="SSF52540">
    <property type="entry name" value="P-loop containing nucleoside triphosphate hydrolases"/>
    <property type="match status" value="1"/>
</dbReference>
<proteinExistence type="predicted"/>
<protein>
    <recommendedName>
        <fullName evidence="1">RNA helicase</fullName>
        <ecNumber evidence="1">3.6.4.13</ecNumber>
    </recommendedName>
</protein>
<dbReference type="Pfam" id="PF00270">
    <property type="entry name" value="DEAD"/>
    <property type="match status" value="1"/>
</dbReference>
<name>A0ABN8NZT9_9CNID</name>
<dbReference type="PANTHER" id="PTHR47958">
    <property type="entry name" value="ATP-DEPENDENT RNA HELICASE DBP3"/>
    <property type="match status" value="1"/>
</dbReference>